<evidence type="ECO:0000313" key="8">
    <source>
        <dbReference type="Proteomes" id="UP000824120"/>
    </source>
</evidence>
<proteinExistence type="inferred from homology"/>
<dbReference type="Pfam" id="PF07687">
    <property type="entry name" value="M20_dimer"/>
    <property type="match status" value="2"/>
</dbReference>
<dbReference type="FunFam" id="3.30.70.360:FF:000001">
    <property type="entry name" value="N-acetyldiaminopimelate deacetylase"/>
    <property type="match status" value="2"/>
</dbReference>
<keyword evidence="8" id="KW-1185">Reference proteome</keyword>
<dbReference type="InterPro" id="IPR036264">
    <property type="entry name" value="Bact_exopeptidase_dim_dom"/>
</dbReference>
<dbReference type="EMBL" id="JACXVP010000001">
    <property type="protein sequence ID" value="KAG5628408.1"/>
    <property type="molecule type" value="Genomic_DNA"/>
</dbReference>
<dbReference type="CDD" id="cd08017">
    <property type="entry name" value="M20_IAA_Hyd"/>
    <property type="match status" value="1"/>
</dbReference>
<protein>
    <recommendedName>
        <fullName evidence="6">Peptidase M20 dimerisation domain-containing protein</fullName>
    </recommendedName>
</protein>
<comment type="caution">
    <text evidence="7">The sequence shown here is derived from an EMBL/GenBank/DDBJ whole genome shotgun (WGS) entry which is preliminary data.</text>
</comment>
<feature type="domain" description="Peptidase M20 dimerisation" evidence="6">
    <location>
        <begin position="519"/>
        <end position="614"/>
    </location>
</feature>
<dbReference type="PANTHER" id="PTHR11014">
    <property type="entry name" value="PEPTIDASE M20 FAMILY MEMBER"/>
    <property type="match status" value="1"/>
</dbReference>
<evidence type="ECO:0000256" key="5">
    <source>
        <dbReference type="SAM" id="SignalP"/>
    </source>
</evidence>
<dbReference type="GO" id="GO:0005783">
    <property type="term" value="C:endoplasmic reticulum"/>
    <property type="evidence" value="ECO:0007669"/>
    <property type="project" value="TreeGrafter"/>
</dbReference>
<evidence type="ECO:0000259" key="6">
    <source>
        <dbReference type="Pfam" id="PF07687"/>
    </source>
</evidence>
<feature type="domain" description="Peptidase M20 dimerisation" evidence="6">
    <location>
        <begin position="207"/>
        <end position="305"/>
    </location>
</feature>
<dbReference type="Gene3D" id="3.40.630.10">
    <property type="entry name" value="Zn peptidases"/>
    <property type="match status" value="2"/>
</dbReference>
<dbReference type="InterPro" id="IPR044757">
    <property type="entry name" value="ILR1-like_Hyd"/>
</dbReference>
<evidence type="ECO:0000256" key="1">
    <source>
        <dbReference type="ARBA" id="ARBA00006153"/>
    </source>
</evidence>
<reference evidence="7 8" key="1">
    <citation type="submission" date="2020-09" db="EMBL/GenBank/DDBJ databases">
        <title>De no assembly of potato wild relative species, Solanum commersonii.</title>
        <authorList>
            <person name="Cho K."/>
        </authorList>
    </citation>
    <scope>NUCLEOTIDE SEQUENCE [LARGE SCALE GENOMIC DNA]</scope>
    <source>
        <strain evidence="7">LZ3.2</strain>
        <tissue evidence="7">Leaf</tissue>
    </source>
</reference>
<dbReference type="PANTHER" id="PTHR11014:SF63">
    <property type="entry name" value="METALLOPEPTIDASE, PUTATIVE (AFU_ORTHOLOGUE AFUA_6G09600)-RELATED"/>
    <property type="match status" value="1"/>
</dbReference>
<dbReference type="SUPFAM" id="SSF55031">
    <property type="entry name" value="Bacterial exopeptidase dimerisation domain"/>
    <property type="match status" value="2"/>
</dbReference>
<dbReference type="Proteomes" id="UP000824120">
    <property type="component" value="Chromosome 1"/>
</dbReference>
<keyword evidence="2 5" id="KW-0732">Signal</keyword>
<dbReference type="Gene3D" id="3.30.70.360">
    <property type="match status" value="2"/>
</dbReference>
<dbReference type="InterPro" id="IPR017439">
    <property type="entry name" value="Amidohydrolase"/>
</dbReference>
<feature type="signal peptide" evidence="5">
    <location>
        <begin position="1"/>
        <end position="28"/>
    </location>
</feature>
<dbReference type="SUPFAM" id="SSF53187">
    <property type="entry name" value="Zn-dependent exopeptidases"/>
    <property type="match status" value="2"/>
</dbReference>
<dbReference type="GO" id="GO:0010179">
    <property type="term" value="F:IAA-Ala conjugate hydrolase activity"/>
    <property type="evidence" value="ECO:0007669"/>
    <property type="project" value="TreeGrafter"/>
</dbReference>
<organism evidence="7 8">
    <name type="scientific">Solanum commersonii</name>
    <name type="common">Commerson's wild potato</name>
    <name type="synonym">Commerson's nightshade</name>
    <dbReference type="NCBI Taxonomy" id="4109"/>
    <lineage>
        <taxon>Eukaryota</taxon>
        <taxon>Viridiplantae</taxon>
        <taxon>Streptophyta</taxon>
        <taxon>Embryophyta</taxon>
        <taxon>Tracheophyta</taxon>
        <taxon>Spermatophyta</taxon>
        <taxon>Magnoliopsida</taxon>
        <taxon>eudicotyledons</taxon>
        <taxon>Gunneridae</taxon>
        <taxon>Pentapetalae</taxon>
        <taxon>asterids</taxon>
        <taxon>lamiids</taxon>
        <taxon>Solanales</taxon>
        <taxon>Solanaceae</taxon>
        <taxon>Solanoideae</taxon>
        <taxon>Solaneae</taxon>
        <taxon>Solanum</taxon>
    </lineage>
</organism>
<dbReference type="InterPro" id="IPR011650">
    <property type="entry name" value="Peptidase_M20_dimer"/>
</dbReference>
<sequence>MGSLSTNLFFFLCIFLLVLTSFPYNSWAVEETLLRSETELLTHELLESAKQPEFFDWLKWVRRRIHEYPELAFEEHKTSQFVRDELDLLGIEYVSPVAKTGLVGTVGSGRQPWFEYKSKINGKMHACGHDAHVTMLLGAARLLQNRRDKLKGTVKLVFQPAEEGFAGASYMIEEGALDGVKAIFGMHVWPFTPTGIIGSRPGPIMAGAGRFTAIMQGKGGHAATPHRTKDPILAVSMAVLALQQILSRETDPLESRVVSVAFVDGGEAGNVIPESVKFGGTFRFMMFEGHSYLKQRIKEIIETQASVHQCSAAVDFGEDLLRPYPPTINDPTMYEHAKKVGEVLLGEQNVQYASITMGAEDFSFYSQKIPAALFTIGSQNKTATATGVKGLHSPYFTLDEDVLPIGAALHASVAISYFDTHELVDSEYKSKINGKMHACGHDAHVTMLLGAARLLQNRRDKLKGTVKLVFQPAEEGYAGASYMIEEGALDGVKAIFGMHVCPFTPTGVIGSRPGPIMAGAGRFTAIMQGKGGHAATSHRTKDPILAVSMAVLALQQLVSRETDPLESRVVSVAFVDGGDAGNVIPESVKFGGTFRFLTFEGHSYLKQRIKEIIEIQATVHQCSATVDFREDLMRPYPPTVNDPMMYEHAKKVGEVLLGEQNVWNDSISMGAEDFSFYSQKMSSAFFSIGAQNITAAATGVKDLHSPFFTLDEDVLPIGAALHAAVAMSYFDTHVQT</sequence>
<feature type="chain" id="PRO_5039894516" description="Peptidase M20 dimerisation domain-containing protein" evidence="5">
    <location>
        <begin position="29"/>
        <end position="736"/>
    </location>
</feature>
<evidence type="ECO:0000313" key="7">
    <source>
        <dbReference type="EMBL" id="KAG5628408.1"/>
    </source>
</evidence>
<gene>
    <name evidence="7" type="ORF">H5410_000125</name>
</gene>
<dbReference type="OrthoDB" id="6119954at2759"/>
<dbReference type="InterPro" id="IPR002933">
    <property type="entry name" value="Peptidase_M20"/>
</dbReference>
<evidence type="ECO:0000256" key="2">
    <source>
        <dbReference type="ARBA" id="ARBA00022729"/>
    </source>
</evidence>
<dbReference type="GO" id="GO:0009850">
    <property type="term" value="P:auxin metabolic process"/>
    <property type="evidence" value="ECO:0007669"/>
    <property type="project" value="InterPro"/>
</dbReference>
<keyword evidence="4" id="KW-0464">Manganese</keyword>
<accession>A0A9J6AV70</accession>
<name>A0A9J6AV70_SOLCO</name>
<dbReference type="NCBIfam" id="TIGR01891">
    <property type="entry name" value="amidohydrolases"/>
    <property type="match status" value="2"/>
</dbReference>
<comment type="similarity">
    <text evidence="1">Belongs to the peptidase M20 family.</text>
</comment>
<dbReference type="Pfam" id="PF01546">
    <property type="entry name" value="Peptidase_M20"/>
    <property type="match status" value="2"/>
</dbReference>
<dbReference type="AlphaFoldDB" id="A0A9J6AV70"/>
<evidence type="ECO:0000256" key="4">
    <source>
        <dbReference type="ARBA" id="ARBA00023211"/>
    </source>
</evidence>
<evidence type="ECO:0000256" key="3">
    <source>
        <dbReference type="ARBA" id="ARBA00022801"/>
    </source>
</evidence>
<keyword evidence="3" id="KW-0378">Hydrolase</keyword>